<name>A0ABR9LVQ3_9ACTN</name>
<dbReference type="PANTHER" id="PTHR22600">
    <property type="entry name" value="BETA-HEXOSAMINIDASE"/>
    <property type="match status" value="1"/>
</dbReference>
<feature type="domain" description="Beta-hexosaminidase bacterial type N-terminal" evidence="8">
    <location>
        <begin position="2"/>
        <end position="127"/>
    </location>
</feature>
<dbReference type="EC" id="3.2.1.52" evidence="3"/>
<dbReference type="InterPro" id="IPR017853">
    <property type="entry name" value="GH"/>
</dbReference>
<dbReference type="InterPro" id="IPR015883">
    <property type="entry name" value="Glyco_hydro_20_cat"/>
</dbReference>
<dbReference type="InterPro" id="IPR025705">
    <property type="entry name" value="Beta_hexosaminidase_sua/sub"/>
</dbReference>
<keyword evidence="4 9" id="KW-0378">Hydrolase</keyword>
<proteinExistence type="inferred from homology"/>
<dbReference type="GO" id="GO:0004563">
    <property type="term" value="F:beta-N-acetylhexosaminidase activity"/>
    <property type="evidence" value="ECO:0007669"/>
    <property type="project" value="UniProtKB-EC"/>
</dbReference>
<dbReference type="Proteomes" id="UP000633509">
    <property type="component" value="Unassembled WGS sequence"/>
</dbReference>
<reference evidence="9 10" key="1">
    <citation type="submission" date="2020-10" db="EMBL/GenBank/DDBJ databases">
        <title>Sequencing the genomes of 1000 actinobacteria strains.</title>
        <authorList>
            <person name="Klenk H.-P."/>
        </authorList>
    </citation>
    <scope>NUCLEOTIDE SEQUENCE [LARGE SCALE GENOMIC DNA]</scope>
    <source>
        <strain evidence="9 10">DSM 43173</strain>
    </source>
</reference>
<sequence>MSLVPLPAAVIPAYGVFALTAETGLTAPDALHGVLAWLQGTLRAGTRLPLRESASGSIRLELAPDLAPESYRLRVTPDHVRIEGGDPAGVFYGCQTLLQLLPPAVHRRSCTAPGTEWVIGATTITDAPRFPWRGVLLDVARHFMPVHDVLRFIDQMAAHRLNRLHLHLTDDQGWRLEIRRYPRLTSVGGWRTETQIGSGPDAGTDGRPHGGYYTHDDIREIVAYAAGRFVTVVPEIEMPGHVRAALAAYPELGAGAERLPVWTRWGIDDHVLNAEEHTVRFFCDVFDEVIELFPSPYVCVGGDEAPKTRLRHDPASRARAAELGLDSVDRLPGWFLGRIGRHLAGRGRRLLGWDDLLEGDLPVDATLLSWRGMSGAVVAARRGHDVISCPDNYAYLDYRQSDLDTEPIPQSVVLDLDRVYAFEPVPAELSPEEARHVIGGQANIWTEYMDSRRVVDYFAFPRLAAIAEVLWTPAPLRDLPGFRGRMETHLLRLEAMGIEFRRPQGPKPWQQRPGIAGRPRTEEERDAHIARITGRS</sequence>
<evidence type="ECO:0000256" key="1">
    <source>
        <dbReference type="ARBA" id="ARBA00001231"/>
    </source>
</evidence>
<dbReference type="Pfam" id="PF02838">
    <property type="entry name" value="Glyco_hydro_20b"/>
    <property type="match status" value="1"/>
</dbReference>
<evidence type="ECO:0000259" key="8">
    <source>
        <dbReference type="Pfam" id="PF02838"/>
    </source>
</evidence>
<dbReference type="PANTHER" id="PTHR22600:SF57">
    <property type="entry name" value="BETA-N-ACETYLHEXOSAMINIDASE"/>
    <property type="match status" value="1"/>
</dbReference>
<feature type="domain" description="Glycoside hydrolase family 20 catalytic" evidence="7">
    <location>
        <begin position="130"/>
        <end position="473"/>
    </location>
</feature>
<evidence type="ECO:0000259" key="7">
    <source>
        <dbReference type="Pfam" id="PF00728"/>
    </source>
</evidence>
<comment type="caution">
    <text evidence="9">The sequence shown here is derived from an EMBL/GenBank/DDBJ whole genome shotgun (WGS) entry which is preliminary data.</text>
</comment>
<comment type="similarity">
    <text evidence="2">Belongs to the glycosyl hydrolase 20 family.</text>
</comment>
<evidence type="ECO:0000313" key="10">
    <source>
        <dbReference type="Proteomes" id="UP000633509"/>
    </source>
</evidence>
<accession>A0ABR9LVQ3</accession>
<comment type="catalytic activity">
    <reaction evidence="1">
        <text>Hydrolysis of terminal non-reducing N-acetyl-D-hexosamine residues in N-acetyl-beta-D-hexosaminides.</text>
        <dbReference type="EC" id="3.2.1.52"/>
    </reaction>
</comment>
<dbReference type="Gene3D" id="3.30.379.10">
    <property type="entry name" value="Chitobiase/beta-hexosaminidase domain 2-like"/>
    <property type="match status" value="1"/>
</dbReference>
<dbReference type="EMBL" id="JADBEK010000001">
    <property type="protein sequence ID" value="MBE1584735.1"/>
    <property type="molecule type" value="Genomic_DNA"/>
</dbReference>
<dbReference type="SUPFAM" id="SSF51445">
    <property type="entry name" value="(Trans)glycosidases"/>
    <property type="match status" value="1"/>
</dbReference>
<organism evidence="9 10">
    <name type="scientific">Nonomuraea angiospora</name>
    <dbReference type="NCBI Taxonomy" id="46172"/>
    <lineage>
        <taxon>Bacteria</taxon>
        <taxon>Bacillati</taxon>
        <taxon>Actinomycetota</taxon>
        <taxon>Actinomycetes</taxon>
        <taxon>Streptosporangiales</taxon>
        <taxon>Streptosporangiaceae</taxon>
        <taxon>Nonomuraea</taxon>
    </lineage>
</organism>
<dbReference type="SUPFAM" id="SSF55545">
    <property type="entry name" value="beta-N-acetylhexosaminidase-like domain"/>
    <property type="match status" value="1"/>
</dbReference>
<gene>
    <name evidence="9" type="ORF">H4W80_002993</name>
</gene>
<keyword evidence="5 9" id="KW-0326">Glycosidase</keyword>
<dbReference type="Pfam" id="PF00728">
    <property type="entry name" value="Glyco_hydro_20"/>
    <property type="match status" value="1"/>
</dbReference>
<evidence type="ECO:0000256" key="3">
    <source>
        <dbReference type="ARBA" id="ARBA00012663"/>
    </source>
</evidence>
<protein>
    <recommendedName>
        <fullName evidence="3">beta-N-acetylhexosaminidase</fullName>
        <ecNumber evidence="3">3.2.1.52</ecNumber>
    </recommendedName>
</protein>
<dbReference type="PRINTS" id="PR00738">
    <property type="entry name" value="GLHYDRLASE20"/>
</dbReference>
<evidence type="ECO:0000313" key="9">
    <source>
        <dbReference type="EMBL" id="MBE1584735.1"/>
    </source>
</evidence>
<evidence type="ECO:0000256" key="4">
    <source>
        <dbReference type="ARBA" id="ARBA00022801"/>
    </source>
</evidence>
<evidence type="ECO:0000256" key="2">
    <source>
        <dbReference type="ARBA" id="ARBA00006285"/>
    </source>
</evidence>
<dbReference type="Gene3D" id="3.20.20.80">
    <property type="entry name" value="Glycosidases"/>
    <property type="match status" value="1"/>
</dbReference>
<evidence type="ECO:0000256" key="5">
    <source>
        <dbReference type="ARBA" id="ARBA00023295"/>
    </source>
</evidence>
<dbReference type="RefSeq" id="WP_225963450.1">
    <property type="nucleotide sequence ID" value="NZ_JADBEK010000001.1"/>
</dbReference>
<evidence type="ECO:0000256" key="6">
    <source>
        <dbReference type="SAM" id="MobiDB-lite"/>
    </source>
</evidence>
<feature type="region of interest" description="Disordered" evidence="6">
    <location>
        <begin position="502"/>
        <end position="536"/>
    </location>
</feature>
<feature type="compositionally biased region" description="Basic and acidic residues" evidence="6">
    <location>
        <begin position="519"/>
        <end position="529"/>
    </location>
</feature>
<dbReference type="CDD" id="cd06563">
    <property type="entry name" value="GH20_chitobiase-like"/>
    <property type="match status" value="1"/>
</dbReference>
<keyword evidence="10" id="KW-1185">Reference proteome</keyword>
<dbReference type="InterPro" id="IPR029018">
    <property type="entry name" value="Hex-like_dom2"/>
</dbReference>
<dbReference type="InterPro" id="IPR015882">
    <property type="entry name" value="HEX_bac_N"/>
</dbReference>